<evidence type="ECO:0008006" key="16">
    <source>
        <dbReference type="Google" id="ProtNLM"/>
    </source>
</evidence>
<accession>A0A660SM59</accession>
<evidence type="ECO:0000256" key="7">
    <source>
        <dbReference type="ARBA" id="ARBA00022806"/>
    </source>
</evidence>
<dbReference type="GO" id="GO:0004518">
    <property type="term" value="F:nuclease activity"/>
    <property type="evidence" value="ECO:0007669"/>
    <property type="project" value="UniProtKB-KW"/>
</dbReference>
<comment type="similarity">
    <text evidence="1">In the N-terminal section; belongs to the CRISPR-associated nuclease Cas3-HD family.</text>
</comment>
<dbReference type="SUPFAM" id="SSF109604">
    <property type="entry name" value="HD-domain/PDEase-like"/>
    <property type="match status" value="1"/>
</dbReference>
<dbReference type="SUPFAM" id="SSF52540">
    <property type="entry name" value="P-loop containing nucleoside triphosphate hydrolases"/>
    <property type="match status" value="1"/>
</dbReference>
<keyword evidence="3" id="KW-0540">Nuclease</keyword>
<dbReference type="InterPro" id="IPR014001">
    <property type="entry name" value="Helicase_ATP-bd"/>
</dbReference>
<dbReference type="Pfam" id="PF22590">
    <property type="entry name" value="Cas3-like_C_2"/>
    <property type="match status" value="1"/>
</dbReference>
<dbReference type="Pfam" id="PF00270">
    <property type="entry name" value="DEAD"/>
    <property type="match status" value="1"/>
</dbReference>
<comment type="caution">
    <text evidence="14">The sequence shown here is derived from an EMBL/GenBank/DDBJ whole genome shotgun (WGS) entry which is preliminary data.</text>
</comment>
<evidence type="ECO:0000259" key="13">
    <source>
        <dbReference type="PROSITE" id="PS51643"/>
    </source>
</evidence>
<dbReference type="GO" id="GO:0046872">
    <property type="term" value="F:metal ion binding"/>
    <property type="evidence" value="ECO:0007669"/>
    <property type="project" value="UniProtKB-KW"/>
</dbReference>
<feature type="domain" description="Helicase ATP-binding" evidence="11">
    <location>
        <begin position="314"/>
        <end position="502"/>
    </location>
</feature>
<dbReference type="AlphaFoldDB" id="A0A660SM59"/>
<keyword evidence="9" id="KW-0051">Antiviral defense</keyword>
<dbReference type="GO" id="GO:0051607">
    <property type="term" value="P:defense response to virus"/>
    <property type="evidence" value="ECO:0007669"/>
    <property type="project" value="UniProtKB-KW"/>
</dbReference>
<evidence type="ECO:0000256" key="10">
    <source>
        <dbReference type="ARBA" id="ARBA00038437"/>
    </source>
</evidence>
<sequence>MDISIFEVLRAKSTDEDGHPESLKEHIKNALDRVIELFNFITSMKVDWRTFKEKEEQEIFFKNLAKAIILHDFGKIDYKFQRQLFKKEEKKNNSEWLKIERFFSNDIKKVHFPRHEILSSIFASFLLDNSNEWSKKIMTAVLLHHYNNYFTDIPLLPMIIRDFEEDIEGYMKFVSERKEIFKESYDEFLDNFLSKFPDITFIQEAIEELKGTANWDNAEKLLNSYLDDDLSEFVDFYEPKNNLSNETGELSEDTYKFLVFLGALRRADYSSSGGVNIEYKDNYPPAILKFDELTRKFRDKFHVPVLWQEKILKDKNPDEIKHLILIAPTGSGKTEFSILWAAKNPRKFLYTLPLRVALNDLFARFKKNKEKEEGYFRDREVNILHSTAFIEYVKENEGKYLDIERKLTSSKLLSYPLMLTTPDQIFLTSLNYYGSDKVLSVYPTSNIVVDEIQTFSPEMAAIVVKTLRIIKHLGGNILIMTATFPPYFDKFLENELGLKKLDISEYADKFEIKNYNRKRHIIKATEKNLFEYKKKDKGYDVGVKSEVKSEIDKLLEDKQNTLIVVNNVKKAISIYKYLKDDWKNKGNNYEIFLLHSRLIEKYKTERIKKIKERLKNKEKVIVVSTQIIEASVDFDFDFMITELSTIDSQIQRWGRVYRKRDEDYKNNEPNIVIFVGEMKDSGLNIDKGTSYIYDKEVLASTRDILKEYQDKTLCYEEEKEMIENTFEKEIKGLTLKKKYEDKIEETLKFLNYFSASKKSEAQKIFRRLAGFNAVVPVLMKEDDREWV</sequence>
<keyword evidence="6" id="KW-0378">Hydrolase</keyword>
<evidence type="ECO:0000313" key="15">
    <source>
        <dbReference type="Proteomes" id="UP000271125"/>
    </source>
</evidence>
<dbReference type="GO" id="GO:0003724">
    <property type="term" value="F:RNA helicase activity"/>
    <property type="evidence" value="ECO:0007669"/>
    <property type="project" value="TreeGrafter"/>
</dbReference>
<feature type="domain" description="HD Cas3-type" evidence="13">
    <location>
        <begin position="16"/>
        <end position="270"/>
    </location>
</feature>
<evidence type="ECO:0000256" key="4">
    <source>
        <dbReference type="ARBA" id="ARBA00022723"/>
    </source>
</evidence>
<evidence type="ECO:0000256" key="3">
    <source>
        <dbReference type="ARBA" id="ARBA00022722"/>
    </source>
</evidence>
<dbReference type="InterPro" id="IPR038257">
    <property type="entry name" value="CRISPR-assoc_Cas3_HD_sf"/>
</dbReference>
<keyword evidence="5" id="KW-0547">Nucleotide-binding</keyword>
<evidence type="ECO:0000313" key="14">
    <source>
        <dbReference type="EMBL" id="RKX71803.1"/>
    </source>
</evidence>
<dbReference type="GO" id="GO:0003676">
    <property type="term" value="F:nucleic acid binding"/>
    <property type="evidence" value="ECO:0007669"/>
    <property type="project" value="InterPro"/>
</dbReference>
<reference evidence="14 15" key="1">
    <citation type="submission" date="2018-06" db="EMBL/GenBank/DDBJ databases">
        <title>Extensive metabolic versatility and redundancy in microbially diverse, dynamic hydrothermal sediments.</title>
        <authorList>
            <person name="Dombrowski N."/>
            <person name="Teske A."/>
            <person name="Baker B.J."/>
        </authorList>
    </citation>
    <scope>NUCLEOTIDE SEQUENCE [LARGE SCALE GENOMIC DNA]</scope>
    <source>
        <strain evidence="14">B10_G13</strain>
    </source>
</reference>
<dbReference type="PROSITE" id="PS51194">
    <property type="entry name" value="HELICASE_CTER"/>
    <property type="match status" value="1"/>
</dbReference>
<keyword evidence="7" id="KW-0347">Helicase</keyword>
<dbReference type="PANTHER" id="PTHR47959:SF16">
    <property type="entry name" value="CRISPR-ASSOCIATED NUCLEASE_HELICASE CAS3-RELATED"/>
    <property type="match status" value="1"/>
</dbReference>
<dbReference type="InterPro" id="IPR011545">
    <property type="entry name" value="DEAD/DEAH_box_helicase_dom"/>
</dbReference>
<evidence type="ECO:0000259" key="12">
    <source>
        <dbReference type="PROSITE" id="PS51194"/>
    </source>
</evidence>
<evidence type="ECO:0000256" key="5">
    <source>
        <dbReference type="ARBA" id="ARBA00022741"/>
    </source>
</evidence>
<gene>
    <name evidence="14" type="ORF">DRP43_02135</name>
</gene>
<evidence type="ECO:0000256" key="9">
    <source>
        <dbReference type="ARBA" id="ARBA00023118"/>
    </source>
</evidence>
<evidence type="ECO:0000256" key="8">
    <source>
        <dbReference type="ARBA" id="ARBA00022840"/>
    </source>
</evidence>
<dbReference type="InterPro" id="IPR006483">
    <property type="entry name" value="CRISPR-assoc_Cas3_HD"/>
</dbReference>
<dbReference type="InterPro" id="IPR054712">
    <property type="entry name" value="Cas3-like_dom"/>
</dbReference>
<feature type="non-terminal residue" evidence="14">
    <location>
        <position position="787"/>
    </location>
</feature>
<dbReference type="CDD" id="cd09641">
    <property type="entry name" value="Cas3''_I"/>
    <property type="match status" value="1"/>
</dbReference>
<dbReference type="PROSITE" id="PS51192">
    <property type="entry name" value="HELICASE_ATP_BIND_1"/>
    <property type="match status" value="1"/>
</dbReference>
<dbReference type="SMART" id="SM00487">
    <property type="entry name" value="DEXDc"/>
    <property type="match status" value="1"/>
</dbReference>
<feature type="domain" description="Helicase C-terminal" evidence="12">
    <location>
        <begin position="546"/>
        <end position="734"/>
    </location>
</feature>
<name>A0A660SM59_UNCT6</name>
<comment type="similarity">
    <text evidence="10">Belongs to the DEAD box helicase family.</text>
</comment>
<protein>
    <recommendedName>
        <fullName evidence="16">CRISPR-associated helicase/endonuclease Cas3</fullName>
    </recommendedName>
</protein>
<dbReference type="Pfam" id="PF18019">
    <property type="entry name" value="Cas3_HD"/>
    <property type="match status" value="1"/>
</dbReference>
<evidence type="ECO:0000256" key="1">
    <source>
        <dbReference type="ARBA" id="ARBA00006847"/>
    </source>
</evidence>
<dbReference type="SMART" id="SM00490">
    <property type="entry name" value="HELICc"/>
    <property type="match status" value="1"/>
</dbReference>
<dbReference type="InterPro" id="IPR027417">
    <property type="entry name" value="P-loop_NTPase"/>
</dbReference>
<dbReference type="Gene3D" id="1.10.3210.30">
    <property type="match status" value="1"/>
</dbReference>
<dbReference type="NCBIfam" id="TIGR01587">
    <property type="entry name" value="cas3_core"/>
    <property type="match status" value="1"/>
</dbReference>
<comment type="similarity">
    <text evidence="2">In the central section; belongs to the CRISPR-associated helicase Cas3 family.</text>
</comment>
<dbReference type="PANTHER" id="PTHR47959">
    <property type="entry name" value="ATP-DEPENDENT RNA HELICASE RHLE-RELATED"/>
    <property type="match status" value="1"/>
</dbReference>
<dbReference type="InterPro" id="IPR050079">
    <property type="entry name" value="DEAD_box_RNA_helicase"/>
</dbReference>
<dbReference type="Proteomes" id="UP000271125">
    <property type="component" value="Unassembled WGS sequence"/>
</dbReference>
<dbReference type="InterPro" id="IPR006474">
    <property type="entry name" value="Helicase_Cas3_CRISPR-ass_core"/>
</dbReference>
<dbReference type="GO" id="GO:0005524">
    <property type="term" value="F:ATP binding"/>
    <property type="evidence" value="ECO:0007669"/>
    <property type="project" value="UniProtKB-KW"/>
</dbReference>
<dbReference type="EMBL" id="QNBD01000075">
    <property type="protein sequence ID" value="RKX71803.1"/>
    <property type="molecule type" value="Genomic_DNA"/>
</dbReference>
<organism evidence="14 15">
    <name type="scientific">candidate division TA06 bacterium</name>
    <dbReference type="NCBI Taxonomy" id="2250710"/>
    <lineage>
        <taxon>Bacteria</taxon>
        <taxon>Bacteria division TA06</taxon>
    </lineage>
</organism>
<evidence type="ECO:0000256" key="6">
    <source>
        <dbReference type="ARBA" id="ARBA00022801"/>
    </source>
</evidence>
<keyword evidence="8" id="KW-0067">ATP-binding</keyword>
<dbReference type="GO" id="GO:0005829">
    <property type="term" value="C:cytosol"/>
    <property type="evidence" value="ECO:0007669"/>
    <property type="project" value="TreeGrafter"/>
</dbReference>
<proteinExistence type="inferred from homology"/>
<dbReference type="Gene3D" id="3.40.50.300">
    <property type="entry name" value="P-loop containing nucleotide triphosphate hydrolases"/>
    <property type="match status" value="2"/>
</dbReference>
<dbReference type="PROSITE" id="PS51643">
    <property type="entry name" value="HD_CAS3"/>
    <property type="match status" value="1"/>
</dbReference>
<dbReference type="InterPro" id="IPR001650">
    <property type="entry name" value="Helicase_C-like"/>
</dbReference>
<keyword evidence="4" id="KW-0479">Metal-binding</keyword>
<dbReference type="GO" id="GO:0016787">
    <property type="term" value="F:hydrolase activity"/>
    <property type="evidence" value="ECO:0007669"/>
    <property type="project" value="UniProtKB-KW"/>
</dbReference>
<evidence type="ECO:0000259" key="11">
    <source>
        <dbReference type="PROSITE" id="PS51192"/>
    </source>
</evidence>
<evidence type="ECO:0000256" key="2">
    <source>
        <dbReference type="ARBA" id="ARBA00009046"/>
    </source>
</evidence>
<dbReference type="NCBIfam" id="TIGR01596">
    <property type="entry name" value="cas3_HD"/>
    <property type="match status" value="1"/>
</dbReference>